<evidence type="ECO:0000256" key="4">
    <source>
        <dbReference type="ARBA" id="ARBA00022692"/>
    </source>
</evidence>
<keyword evidence="3 10" id="KW-0808">Transferase</keyword>
<feature type="transmembrane region" description="Helical" evidence="8">
    <location>
        <begin position="99"/>
        <end position="120"/>
    </location>
</feature>
<accession>A0A1G5H1B0</accession>
<evidence type="ECO:0000313" key="11">
    <source>
        <dbReference type="Proteomes" id="UP000199569"/>
    </source>
</evidence>
<dbReference type="NCBIfam" id="TIGR03025">
    <property type="entry name" value="EPS_sugtrans"/>
    <property type="match status" value="1"/>
</dbReference>
<dbReference type="Proteomes" id="UP000199569">
    <property type="component" value="Unassembled WGS sequence"/>
</dbReference>
<feature type="transmembrane region" description="Helical" evidence="8">
    <location>
        <begin position="31"/>
        <end position="55"/>
    </location>
</feature>
<feature type="transmembrane region" description="Helical" evidence="8">
    <location>
        <begin position="67"/>
        <end position="87"/>
    </location>
</feature>
<comment type="similarity">
    <text evidence="2">Belongs to the bacterial sugar transferase family.</text>
</comment>
<dbReference type="GO" id="GO:0000271">
    <property type="term" value="P:polysaccharide biosynthetic process"/>
    <property type="evidence" value="ECO:0007669"/>
    <property type="project" value="UniProtKB-KW"/>
</dbReference>
<proteinExistence type="inferred from homology"/>
<feature type="domain" description="Bacterial sugar transferase" evidence="9">
    <location>
        <begin position="285"/>
        <end position="472"/>
    </location>
</feature>
<dbReference type="OrthoDB" id="9808602at2"/>
<evidence type="ECO:0000256" key="6">
    <source>
        <dbReference type="ARBA" id="ARBA00023136"/>
    </source>
</evidence>
<name>A0A1G5H1B0_9HYPH</name>
<evidence type="ECO:0000313" key="10">
    <source>
        <dbReference type="EMBL" id="SCY57447.1"/>
    </source>
</evidence>
<evidence type="ECO:0000256" key="2">
    <source>
        <dbReference type="ARBA" id="ARBA00006464"/>
    </source>
</evidence>
<evidence type="ECO:0000256" key="7">
    <source>
        <dbReference type="ARBA" id="ARBA00023169"/>
    </source>
</evidence>
<keyword evidence="4 8" id="KW-0812">Transmembrane</keyword>
<dbReference type="Pfam" id="PF02397">
    <property type="entry name" value="Bac_transf"/>
    <property type="match status" value="1"/>
</dbReference>
<protein>
    <submittedName>
        <fullName evidence="10">Undecaprenyl-phosphate glucose phosphotransferase</fullName>
    </submittedName>
</protein>
<dbReference type="EMBL" id="FMVJ01000004">
    <property type="protein sequence ID" value="SCY57447.1"/>
    <property type="molecule type" value="Genomic_DNA"/>
</dbReference>
<dbReference type="PANTHER" id="PTHR30576:SF0">
    <property type="entry name" value="UNDECAPRENYL-PHOSPHATE N-ACETYLGALACTOSAMINYL 1-PHOSPHATE TRANSFERASE-RELATED"/>
    <property type="match status" value="1"/>
</dbReference>
<reference evidence="10 11" key="1">
    <citation type="submission" date="2016-10" db="EMBL/GenBank/DDBJ databases">
        <authorList>
            <person name="de Groot N.N."/>
        </authorList>
    </citation>
    <scope>NUCLEOTIDE SEQUENCE [LARGE SCALE GENOMIC DNA]</scope>
    <source>
        <strain evidence="10 11">CGMCC 1.7666</strain>
    </source>
</reference>
<dbReference type="GO" id="GO:0016780">
    <property type="term" value="F:phosphotransferase activity, for other substituted phosphate groups"/>
    <property type="evidence" value="ECO:0007669"/>
    <property type="project" value="TreeGrafter"/>
</dbReference>
<dbReference type="RefSeq" id="WP_091133338.1">
    <property type="nucleotide sequence ID" value="NZ_FMVJ01000004.1"/>
</dbReference>
<dbReference type="InterPro" id="IPR017475">
    <property type="entry name" value="EPS_sugar_tfrase"/>
</dbReference>
<keyword evidence="7" id="KW-0270">Exopolysaccharide synthesis</keyword>
<evidence type="ECO:0000256" key="5">
    <source>
        <dbReference type="ARBA" id="ARBA00022989"/>
    </source>
</evidence>
<keyword evidence="11" id="KW-1185">Reference proteome</keyword>
<organism evidence="10 11">
    <name type="scientific">Microvirga guangxiensis</name>
    <dbReference type="NCBI Taxonomy" id="549386"/>
    <lineage>
        <taxon>Bacteria</taxon>
        <taxon>Pseudomonadati</taxon>
        <taxon>Pseudomonadota</taxon>
        <taxon>Alphaproteobacteria</taxon>
        <taxon>Hyphomicrobiales</taxon>
        <taxon>Methylobacteriaceae</taxon>
        <taxon>Microvirga</taxon>
    </lineage>
</organism>
<evidence type="ECO:0000256" key="1">
    <source>
        <dbReference type="ARBA" id="ARBA00004141"/>
    </source>
</evidence>
<keyword evidence="6 8" id="KW-0472">Membrane</keyword>
<dbReference type="GO" id="GO:0016020">
    <property type="term" value="C:membrane"/>
    <property type="evidence" value="ECO:0007669"/>
    <property type="project" value="UniProtKB-SubCell"/>
</dbReference>
<gene>
    <name evidence="10" type="ORF">SAMN02927923_01727</name>
</gene>
<sequence length="479" mass="53172">MGSVKFAGFHETVSASGTSDARAFPDRISAYSFAASLLLIDTFILLVSGLTPAILYENIDAGSYTRYLHAIIVAAFIQLLACQAVKAHATKRVFDWSWSLQRGVASVLLTFAMLMVIGVATKTTAEYSRVWFFSWAVFSVILIVVARILLLARVAGKLANGACLQRALIVSCGESSSTGRQSALEAARWIRPIGAITVSDLDSTPDLAPYLKKLNPDVVILCIPLSQIETALKKFKALSQHAVEVLVLPQAALDLRKAIRLRRIGEQTLLQIAEPPLTDWDVTIKRIEDVVVASLSLFLLSPLMILTAIAIKLDSRGPVLFRQTRAGFNGQTIEIWKFRSMYVEATDAHASRQTSKRDPRVTRVGRFIRRTSIDELPQLWNVLEGKMSVVGPRPHALATCAEGKALDSLVEEYVSRHRVKPGITGWAQVNGARGELCSREQVKKRVDYDLHYIENWSLLVDFKIILMTAVRMWHDPRAY</sequence>
<keyword evidence="5 8" id="KW-1133">Transmembrane helix</keyword>
<comment type="subcellular location">
    <subcellularLocation>
        <location evidence="1">Membrane</location>
        <topology evidence="1">Multi-pass membrane protein</topology>
    </subcellularLocation>
</comment>
<dbReference type="STRING" id="549386.SAMN02927923_01727"/>
<dbReference type="InterPro" id="IPR003362">
    <property type="entry name" value="Bact_transf"/>
</dbReference>
<dbReference type="Pfam" id="PF13727">
    <property type="entry name" value="CoA_binding_3"/>
    <property type="match status" value="1"/>
</dbReference>
<dbReference type="PANTHER" id="PTHR30576">
    <property type="entry name" value="COLANIC BIOSYNTHESIS UDP-GLUCOSE LIPID CARRIER TRANSFERASE"/>
    <property type="match status" value="1"/>
</dbReference>
<feature type="transmembrane region" description="Helical" evidence="8">
    <location>
        <begin position="290"/>
        <end position="311"/>
    </location>
</feature>
<evidence type="ECO:0000256" key="3">
    <source>
        <dbReference type="ARBA" id="ARBA00022679"/>
    </source>
</evidence>
<feature type="transmembrane region" description="Helical" evidence="8">
    <location>
        <begin position="132"/>
        <end position="150"/>
    </location>
</feature>
<evidence type="ECO:0000259" key="9">
    <source>
        <dbReference type="Pfam" id="PF02397"/>
    </source>
</evidence>
<evidence type="ECO:0000256" key="8">
    <source>
        <dbReference type="SAM" id="Phobius"/>
    </source>
</evidence>
<dbReference type="AlphaFoldDB" id="A0A1G5H1B0"/>